<dbReference type="STRING" id="3088.A0A383WEA5"/>
<dbReference type="SUPFAM" id="SSF51445">
    <property type="entry name" value="(Trans)glycosidases"/>
    <property type="match status" value="1"/>
</dbReference>
<dbReference type="Gene3D" id="3.20.20.80">
    <property type="entry name" value="Glycosidases"/>
    <property type="match status" value="1"/>
</dbReference>
<dbReference type="InterPro" id="IPR001579">
    <property type="entry name" value="Glyco_hydro_18_chit_AS"/>
</dbReference>
<dbReference type="AlphaFoldDB" id="A0A383WEA5"/>
<protein>
    <recommendedName>
        <fullName evidence="6">GH18 domain-containing protein</fullName>
    </recommendedName>
</protein>
<gene>
    <name evidence="8" type="ORF">BQ4739_LOCUS15869</name>
    <name evidence="7" type="ORF">BQ4739_LOCUS9481</name>
</gene>
<evidence type="ECO:0000313" key="8">
    <source>
        <dbReference type="EMBL" id="SZX75590.1"/>
    </source>
</evidence>
<dbReference type="GO" id="GO:0005975">
    <property type="term" value="P:carbohydrate metabolic process"/>
    <property type="evidence" value="ECO:0007669"/>
    <property type="project" value="InterPro"/>
</dbReference>
<accession>A0A383WEA5</accession>
<dbReference type="PROSITE" id="PS01095">
    <property type="entry name" value="GH18_1"/>
    <property type="match status" value="1"/>
</dbReference>
<evidence type="ECO:0000313" key="9">
    <source>
        <dbReference type="Proteomes" id="UP000256970"/>
    </source>
</evidence>
<feature type="domain" description="GH18" evidence="6">
    <location>
        <begin position="1"/>
        <end position="293"/>
    </location>
</feature>
<keyword evidence="1 3" id="KW-0378">Hydrolase</keyword>
<evidence type="ECO:0000256" key="5">
    <source>
        <dbReference type="SAM" id="MobiDB-lite"/>
    </source>
</evidence>
<dbReference type="Pfam" id="PF00704">
    <property type="entry name" value="Glyco_hydro_18"/>
    <property type="match status" value="1"/>
</dbReference>
<evidence type="ECO:0000256" key="1">
    <source>
        <dbReference type="ARBA" id="ARBA00022801"/>
    </source>
</evidence>
<dbReference type="Proteomes" id="UP000256970">
    <property type="component" value="Unassembled WGS sequence"/>
</dbReference>
<sequence length="531" mass="55085">MVGYYMSWRPSSGTTHDLARIPPYVNVVMLSFAKPDCTYSKGSLSFAGTGLEFSAPGSTVKAAVAALKAANSNTRVLLAVGGGAYRNWAALNGRCLQDLASDFALDGVDMDWEPAAACSLTAAGPACPTDAEGIAAARRLRALFPKSKFILSLASVHVGMYGEGSFAAAKPVSPYAGLQLALAKSAAGQALDLINIMAYDAGSPATTGFDYKQSYRAHRVWWKTQAVTIGVQIPPEGWQPPGFKGISLAEVTARAKYAQAQAGGAQYGTMLWALQKDDGCPSAQQITSTVCSAYNLSSSCSSRLLPFAGQACGGSSSSPSPSPPPSSSPYPSPSPGPPPGPSAGCPAGWLPAVGTIYDSWPKPGSKECVDYSGCQWAGMFSSTDPGPCAGPCNTAADGSQAQLLDGGSGQVCCRWPEAVVKSWAMAATYDKDTALLGKTLQIMVEGVPGRTATVNVRDVCADSDCDGCCKTNTGNKAWKLIDIEKWPASTLLGFDPTAATFDINNLDLPNAAGMRPGAPESSIMPLCYKVL</sequence>
<keyword evidence="2 3" id="KW-0326">Glycosidase</keyword>
<dbReference type="PROSITE" id="PS51910">
    <property type="entry name" value="GH18_2"/>
    <property type="match status" value="1"/>
</dbReference>
<dbReference type="EMBL" id="FNXT01000908">
    <property type="protein sequence ID" value="SZX69185.1"/>
    <property type="molecule type" value="Genomic_DNA"/>
</dbReference>
<dbReference type="InterPro" id="IPR001223">
    <property type="entry name" value="Glyco_hydro18_cat"/>
</dbReference>
<evidence type="ECO:0000259" key="6">
    <source>
        <dbReference type="PROSITE" id="PS51910"/>
    </source>
</evidence>
<organism evidence="8 9">
    <name type="scientific">Tetradesmus obliquus</name>
    <name type="common">Green alga</name>
    <name type="synonym">Acutodesmus obliquus</name>
    <dbReference type="NCBI Taxonomy" id="3088"/>
    <lineage>
        <taxon>Eukaryota</taxon>
        <taxon>Viridiplantae</taxon>
        <taxon>Chlorophyta</taxon>
        <taxon>core chlorophytes</taxon>
        <taxon>Chlorophyceae</taxon>
        <taxon>CS clade</taxon>
        <taxon>Sphaeropleales</taxon>
        <taxon>Scenedesmaceae</taxon>
        <taxon>Tetradesmus</taxon>
    </lineage>
</organism>
<evidence type="ECO:0000256" key="4">
    <source>
        <dbReference type="RuleBase" id="RU004453"/>
    </source>
</evidence>
<feature type="compositionally biased region" description="Pro residues" evidence="5">
    <location>
        <begin position="320"/>
        <end position="341"/>
    </location>
</feature>
<feature type="region of interest" description="Disordered" evidence="5">
    <location>
        <begin position="313"/>
        <end position="343"/>
    </location>
</feature>
<proteinExistence type="inferred from homology"/>
<reference evidence="8 9" key="1">
    <citation type="submission" date="2016-10" db="EMBL/GenBank/DDBJ databases">
        <authorList>
            <person name="Cai Z."/>
        </authorList>
    </citation>
    <scope>NUCLEOTIDE SEQUENCE [LARGE SCALE GENOMIC DNA]</scope>
</reference>
<evidence type="ECO:0000256" key="3">
    <source>
        <dbReference type="RuleBase" id="RU000489"/>
    </source>
</evidence>
<keyword evidence="9" id="KW-1185">Reference proteome</keyword>
<dbReference type="EMBL" id="FNXT01001236">
    <property type="protein sequence ID" value="SZX75590.1"/>
    <property type="molecule type" value="Genomic_DNA"/>
</dbReference>
<comment type="similarity">
    <text evidence="4">Belongs to the glycosyl hydrolase 18 family.</text>
</comment>
<dbReference type="InterPro" id="IPR017853">
    <property type="entry name" value="GH"/>
</dbReference>
<evidence type="ECO:0000256" key="2">
    <source>
        <dbReference type="ARBA" id="ARBA00023295"/>
    </source>
</evidence>
<dbReference type="GO" id="GO:0004553">
    <property type="term" value="F:hydrolase activity, hydrolyzing O-glycosyl compounds"/>
    <property type="evidence" value="ECO:0007669"/>
    <property type="project" value="InterPro"/>
</dbReference>
<name>A0A383WEA5_TETOB</name>
<evidence type="ECO:0000313" key="7">
    <source>
        <dbReference type="EMBL" id="SZX69185.1"/>
    </source>
</evidence>